<reference evidence="1 2" key="1">
    <citation type="submission" date="2016-11" db="EMBL/GenBank/DDBJ databases">
        <authorList>
            <person name="Jaros S."/>
            <person name="Januszkiewicz K."/>
            <person name="Wedrychowicz H."/>
        </authorList>
    </citation>
    <scope>NUCLEOTIDE SEQUENCE [LARGE SCALE GENOMIC DNA]</scope>
    <source>
        <strain evidence="1 2">DSM 16010</strain>
    </source>
</reference>
<sequence>MVYCGNQRLSGCWKDNHITFRNAHATFEYQECKVSFVNRVEPCGSASVQLFGQRRFYD</sequence>
<name>A0A1M7I328_9BACL</name>
<evidence type="ECO:0000313" key="2">
    <source>
        <dbReference type="Proteomes" id="UP000184206"/>
    </source>
</evidence>
<dbReference type="EMBL" id="FRCF01000009">
    <property type="protein sequence ID" value="SHM35181.1"/>
    <property type="molecule type" value="Genomic_DNA"/>
</dbReference>
<dbReference type="Proteomes" id="UP000184206">
    <property type="component" value="Unassembled WGS sequence"/>
</dbReference>
<organism evidence="1 2">
    <name type="scientific">Lacicoccus alkaliphilus DSM 16010</name>
    <dbReference type="NCBI Taxonomy" id="1123231"/>
    <lineage>
        <taxon>Bacteria</taxon>
        <taxon>Bacillati</taxon>
        <taxon>Bacillota</taxon>
        <taxon>Bacilli</taxon>
        <taxon>Bacillales</taxon>
        <taxon>Salinicoccaceae</taxon>
        <taxon>Lacicoccus</taxon>
    </lineage>
</organism>
<proteinExistence type="predicted"/>
<accession>A0A1M7I328</accession>
<keyword evidence="2" id="KW-1185">Reference proteome</keyword>
<evidence type="ECO:0000313" key="1">
    <source>
        <dbReference type="EMBL" id="SHM35181.1"/>
    </source>
</evidence>
<dbReference type="STRING" id="1123231.SAMN02745189_02014"/>
<gene>
    <name evidence="1" type="ORF">SAMN02745189_02014</name>
</gene>
<protein>
    <submittedName>
        <fullName evidence="1">Uncharacterized protein</fullName>
    </submittedName>
</protein>
<dbReference type="AlphaFoldDB" id="A0A1M7I328"/>